<sequence length="208" mass="21980">MAADLTRERGKAVAVAGASVLVMAVGFGLLGFALMLPLTAAAAWLLSIGSAIFIVLGGALIARNWLLARTINRHRFLRAADEDAVRPPAGFDHWCQCELCGRSSTPTDAPEPIRRPLMPPAEGIITAVSIIVAMPLVAIVVPGMTVLLQLGEGGFTHLLLGGLLLLLLLAWGIGWLQLVSGIRRRRLPNDHGCTCRWCGAPGVGRTPA</sequence>
<proteinExistence type="predicted"/>
<evidence type="ECO:0000313" key="2">
    <source>
        <dbReference type="EMBL" id="OYN90718.1"/>
    </source>
</evidence>
<protein>
    <submittedName>
        <fullName evidence="2">Uncharacterized protein</fullName>
    </submittedName>
</protein>
<reference evidence="2 3" key="1">
    <citation type="submission" date="2017-07" db="EMBL/GenBank/DDBJ databases">
        <title>Draft whole genome sequences of clinical Proprionibacteriaceae strains.</title>
        <authorList>
            <person name="Bernier A.-M."/>
            <person name="Bernard K."/>
            <person name="Domingo M.-C."/>
        </authorList>
    </citation>
    <scope>NUCLEOTIDE SEQUENCE [LARGE SCALE GENOMIC DNA]</scope>
    <source>
        <strain evidence="2 3">NML 160184</strain>
    </source>
</reference>
<dbReference type="EMBL" id="NMVI01000003">
    <property type="protein sequence ID" value="OYN90718.1"/>
    <property type="molecule type" value="Genomic_DNA"/>
</dbReference>
<evidence type="ECO:0000256" key="1">
    <source>
        <dbReference type="SAM" id="Phobius"/>
    </source>
</evidence>
<keyword evidence="1" id="KW-1133">Transmembrane helix</keyword>
<feature type="transmembrane region" description="Helical" evidence="1">
    <location>
        <begin position="12"/>
        <end position="36"/>
    </location>
</feature>
<keyword evidence="1" id="KW-0812">Transmembrane</keyword>
<dbReference type="RefSeq" id="WP_094449493.1">
    <property type="nucleotide sequence ID" value="NZ_NMVI01000003.1"/>
</dbReference>
<feature type="transmembrane region" description="Helical" evidence="1">
    <location>
        <begin position="42"/>
        <end position="66"/>
    </location>
</feature>
<feature type="transmembrane region" description="Helical" evidence="1">
    <location>
        <begin position="124"/>
        <end position="148"/>
    </location>
</feature>
<gene>
    <name evidence="2" type="ORF">CGZ92_00795</name>
</gene>
<name>A0A255EGQ5_9ACTN</name>
<feature type="transmembrane region" description="Helical" evidence="1">
    <location>
        <begin position="154"/>
        <end position="176"/>
    </location>
</feature>
<dbReference type="Proteomes" id="UP000216533">
    <property type="component" value="Unassembled WGS sequence"/>
</dbReference>
<organism evidence="2 3">
    <name type="scientific">Parenemella sanctibonifatiensis</name>
    <dbReference type="NCBI Taxonomy" id="2016505"/>
    <lineage>
        <taxon>Bacteria</taxon>
        <taxon>Bacillati</taxon>
        <taxon>Actinomycetota</taxon>
        <taxon>Actinomycetes</taxon>
        <taxon>Propionibacteriales</taxon>
        <taxon>Propionibacteriaceae</taxon>
        <taxon>Parenemella</taxon>
    </lineage>
</organism>
<accession>A0A255EGQ5</accession>
<keyword evidence="1" id="KW-0472">Membrane</keyword>
<evidence type="ECO:0000313" key="3">
    <source>
        <dbReference type="Proteomes" id="UP000216533"/>
    </source>
</evidence>
<comment type="caution">
    <text evidence="2">The sequence shown here is derived from an EMBL/GenBank/DDBJ whole genome shotgun (WGS) entry which is preliminary data.</text>
</comment>
<dbReference type="AlphaFoldDB" id="A0A255EGQ5"/>